<protein>
    <submittedName>
        <fullName evidence="1">Uncharacterized protein</fullName>
    </submittedName>
</protein>
<proteinExistence type="predicted"/>
<organism evidence="1 2">
    <name type="scientific">Parelaphostrongylus tenuis</name>
    <name type="common">Meningeal worm</name>
    <dbReference type="NCBI Taxonomy" id="148309"/>
    <lineage>
        <taxon>Eukaryota</taxon>
        <taxon>Metazoa</taxon>
        <taxon>Ecdysozoa</taxon>
        <taxon>Nematoda</taxon>
        <taxon>Chromadorea</taxon>
        <taxon>Rhabditida</taxon>
        <taxon>Rhabditina</taxon>
        <taxon>Rhabditomorpha</taxon>
        <taxon>Strongyloidea</taxon>
        <taxon>Metastrongylidae</taxon>
        <taxon>Parelaphostrongylus</taxon>
    </lineage>
</organism>
<evidence type="ECO:0000313" key="1">
    <source>
        <dbReference type="EMBL" id="KAJ1354808.1"/>
    </source>
</evidence>
<gene>
    <name evidence="1" type="ORF">KIN20_011857</name>
</gene>
<accession>A0AAD5QK21</accession>
<name>A0AAD5QK21_PARTN</name>
<sequence>MVCSEKPEVLAKHPDIAPSRKGAWTFVNRLVKQTVLDALRNQGRSALLPDAVIRTILDQMTVRIRYKKNLRCIIVGNTVTALCPIRNGGDPCMPNKIVEIPPMHLSISGTLSTTNIVMANWSKAMWQNVVNRATRMLATDPFGLHFYSAFATTGEI</sequence>
<keyword evidence="2" id="KW-1185">Reference proteome</keyword>
<comment type="caution">
    <text evidence="1">The sequence shown here is derived from an EMBL/GenBank/DDBJ whole genome shotgun (WGS) entry which is preliminary data.</text>
</comment>
<dbReference type="Proteomes" id="UP001196413">
    <property type="component" value="Unassembled WGS sequence"/>
</dbReference>
<dbReference type="EMBL" id="JAHQIW010002239">
    <property type="protein sequence ID" value="KAJ1354808.1"/>
    <property type="molecule type" value="Genomic_DNA"/>
</dbReference>
<reference evidence="1" key="1">
    <citation type="submission" date="2021-06" db="EMBL/GenBank/DDBJ databases">
        <title>Parelaphostrongylus tenuis whole genome reference sequence.</title>
        <authorList>
            <person name="Garwood T.J."/>
            <person name="Larsen P.A."/>
            <person name="Fountain-Jones N.M."/>
            <person name="Garbe J.R."/>
            <person name="Macchietto M.G."/>
            <person name="Kania S.A."/>
            <person name="Gerhold R.W."/>
            <person name="Richards J.E."/>
            <person name="Wolf T.M."/>
        </authorList>
    </citation>
    <scope>NUCLEOTIDE SEQUENCE</scope>
    <source>
        <strain evidence="1">MNPRO001-30</strain>
        <tissue evidence="1">Meninges</tissue>
    </source>
</reference>
<dbReference type="AlphaFoldDB" id="A0AAD5QK21"/>
<evidence type="ECO:0000313" key="2">
    <source>
        <dbReference type="Proteomes" id="UP001196413"/>
    </source>
</evidence>